<dbReference type="CDD" id="cd00311">
    <property type="entry name" value="TIM"/>
    <property type="match status" value="1"/>
</dbReference>
<dbReference type="EMBL" id="AZHD01000003">
    <property type="protein sequence ID" value="OAA65201.1"/>
    <property type="molecule type" value="Genomic_DNA"/>
</dbReference>
<dbReference type="Pfam" id="PF00121">
    <property type="entry name" value="TIM"/>
    <property type="match status" value="1"/>
</dbReference>
<dbReference type="GO" id="GO:0006096">
    <property type="term" value="P:glycolytic process"/>
    <property type="evidence" value="ECO:0007669"/>
    <property type="project" value="UniProtKB-UniPathway"/>
</dbReference>
<dbReference type="PANTHER" id="PTHR21139:SF2">
    <property type="entry name" value="TRIOSEPHOSPHATE ISOMERASE"/>
    <property type="match status" value="1"/>
</dbReference>
<evidence type="ECO:0000256" key="4">
    <source>
        <dbReference type="RuleBase" id="RU363013"/>
    </source>
</evidence>
<comment type="catalytic activity">
    <reaction evidence="4">
        <text>D-glyceraldehyde 3-phosphate = dihydroxyacetone phosphate</text>
        <dbReference type="Rhea" id="RHEA:18585"/>
        <dbReference type="ChEBI" id="CHEBI:57642"/>
        <dbReference type="ChEBI" id="CHEBI:59776"/>
        <dbReference type="EC" id="5.3.1.1"/>
    </reaction>
</comment>
<dbReference type="GO" id="GO:0005829">
    <property type="term" value="C:cytosol"/>
    <property type="evidence" value="ECO:0007669"/>
    <property type="project" value="TreeGrafter"/>
</dbReference>
<dbReference type="OrthoDB" id="6715177at2759"/>
<dbReference type="PROSITE" id="PS51440">
    <property type="entry name" value="TIM_2"/>
    <property type="match status" value="1"/>
</dbReference>
<dbReference type="UniPathway" id="UPA00109">
    <property type="reaction ID" value="UER00189"/>
</dbReference>
<comment type="pathway">
    <text evidence="4">Carbohydrate degradation; glycolysis; D-glyceraldehyde 3-phosphate from glycerone phosphate: step 1/1.</text>
</comment>
<gene>
    <name evidence="5" type="ORF">SPI_01988</name>
</gene>
<dbReference type="Proteomes" id="UP000076874">
    <property type="component" value="Unassembled WGS sequence"/>
</dbReference>
<keyword evidence="4" id="KW-0312">Gluconeogenesis</keyword>
<dbReference type="UniPathway" id="UPA00138"/>
<dbReference type="InterPro" id="IPR013785">
    <property type="entry name" value="Aldolase_TIM"/>
</dbReference>
<dbReference type="InterPro" id="IPR000652">
    <property type="entry name" value="Triosephosphate_isomerase"/>
</dbReference>
<dbReference type="Gene3D" id="3.20.20.70">
    <property type="entry name" value="Aldolase class I"/>
    <property type="match status" value="2"/>
</dbReference>
<dbReference type="PANTHER" id="PTHR21139">
    <property type="entry name" value="TRIOSEPHOSPHATE ISOMERASE"/>
    <property type="match status" value="1"/>
</dbReference>
<dbReference type="GO" id="GO:0019563">
    <property type="term" value="P:glycerol catabolic process"/>
    <property type="evidence" value="ECO:0007669"/>
    <property type="project" value="TreeGrafter"/>
</dbReference>
<evidence type="ECO:0000256" key="1">
    <source>
        <dbReference type="ARBA" id="ARBA00007422"/>
    </source>
</evidence>
<proteinExistence type="inferred from homology"/>
<dbReference type="AlphaFoldDB" id="A0A167XNT2"/>
<reference evidence="5 6" key="1">
    <citation type="journal article" date="2016" name="Genome Biol. Evol.">
        <title>Divergent and convergent evolution of fungal pathogenicity.</title>
        <authorList>
            <person name="Shang Y."/>
            <person name="Xiao G."/>
            <person name="Zheng P."/>
            <person name="Cen K."/>
            <person name="Zhan S."/>
            <person name="Wang C."/>
        </authorList>
    </citation>
    <scope>NUCLEOTIDE SEQUENCE [LARGE SCALE GENOMIC DNA]</scope>
    <source>
        <strain evidence="5 6">RCEF 264</strain>
    </source>
</reference>
<dbReference type="GO" id="GO:0004807">
    <property type="term" value="F:triose-phosphate isomerase activity"/>
    <property type="evidence" value="ECO:0007669"/>
    <property type="project" value="UniProtKB-EC"/>
</dbReference>
<keyword evidence="4" id="KW-0324">Glycolysis</keyword>
<dbReference type="InterPro" id="IPR035990">
    <property type="entry name" value="TIM_sf"/>
</dbReference>
<comment type="similarity">
    <text evidence="1 4">Belongs to the triosephosphate isomerase family.</text>
</comment>
<protein>
    <recommendedName>
        <fullName evidence="4">Triosephosphate isomerase</fullName>
        <ecNumber evidence="4">5.3.1.1</ecNumber>
    </recommendedName>
</protein>
<name>A0A167XNT2_9HYPO</name>
<dbReference type="GO" id="GO:0006094">
    <property type="term" value="P:gluconeogenesis"/>
    <property type="evidence" value="ECO:0007669"/>
    <property type="project" value="UniProtKB-UniPathway"/>
</dbReference>
<organism evidence="5 6">
    <name type="scientific">Niveomyces insectorum RCEF 264</name>
    <dbReference type="NCBI Taxonomy" id="1081102"/>
    <lineage>
        <taxon>Eukaryota</taxon>
        <taxon>Fungi</taxon>
        <taxon>Dikarya</taxon>
        <taxon>Ascomycota</taxon>
        <taxon>Pezizomycotina</taxon>
        <taxon>Sordariomycetes</taxon>
        <taxon>Hypocreomycetidae</taxon>
        <taxon>Hypocreales</taxon>
        <taxon>Cordycipitaceae</taxon>
        <taxon>Niveomyces</taxon>
    </lineage>
</organism>
<accession>A0A167XNT2</accession>
<dbReference type="SUPFAM" id="SSF51351">
    <property type="entry name" value="Triosephosphate isomerase (TIM)"/>
    <property type="match status" value="1"/>
</dbReference>
<sequence>MAAPVEKRRPILGVSTKMYFSVARTREYVDALGVRFAADNNNNTATASLLDRLDVFVIPDFVTLSATVAQLRAVDARPRRETDATTAAKAAAAARHGLVPLVCVGEVDPPPGNTTADGGHDATAAAAAAATVLAQVTPVLAAVPDDAEVLIAYEPVWAIGAAQPASAAHVRAVVSGVRVGCAVVSGVRAGCAAALQQRGGGGNARMRILYGGSAGPGLFKQLAGVVDGLFLGRFGHDPDAFMQTAREIAETV</sequence>
<dbReference type="STRING" id="1081102.A0A167XNT2"/>
<comment type="subunit">
    <text evidence="2">Homodimer.</text>
</comment>
<evidence type="ECO:0000256" key="3">
    <source>
        <dbReference type="ARBA" id="ARBA00023235"/>
    </source>
</evidence>
<evidence type="ECO:0000256" key="2">
    <source>
        <dbReference type="ARBA" id="ARBA00011738"/>
    </source>
</evidence>
<evidence type="ECO:0000313" key="6">
    <source>
        <dbReference type="Proteomes" id="UP000076874"/>
    </source>
</evidence>
<keyword evidence="6" id="KW-1185">Reference proteome</keyword>
<comment type="caution">
    <text evidence="5">The sequence shown here is derived from an EMBL/GenBank/DDBJ whole genome shotgun (WGS) entry which is preliminary data.</text>
</comment>
<comment type="pathway">
    <text evidence="4">Carbohydrate biosynthesis; gluconeogenesis.</text>
</comment>
<dbReference type="GO" id="GO:0046166">
    <property type="term" value="P:glyceraldehyde-3-phosphate biosynthetic process"/>
    <property type="evidence" value="ECO:0007669"/>
    <property type="project" value="TreeGrafter"/>
</dbReference>
<keyword evidence="3 4" id="KW-0413">Isomerase</keyword>
<dbReference type="EC" id="5.3.1.1" evidence="4"/>
<evidence type="ECO:0000313" key="5">
    <source>
        <dbReference type="EMBL" id="OAA65201.1"/>
    </source>
</evidence>